<dbReference type="PANTHER" id="PTHR37981:SF1">
    <property type="entry name" value="SGNH HYDROLASE-TYPE ESTERASE DOMAIN-CONTAINING PROTEIN"/>
    <property type="match status" value="1"/>
</dbReference>
<organism evidence="2">
    <name type="scientific">Leptolyngbya sp. NK1-12</name>
    <dbReference type="NCBI Taxonomy" id="2547451"/>
    <lineage>
        <taxon>Bacteria</taxon>
        <taxon>Bacillati</taxon>
        <taxon>Cyanobacteriota</taxon>
        <taxon>Cyanophyceae</taxon>
        <taxon>Leptolyngbyales</taxon>
        <taxon>Leptolyngbyaceae</taxon>
        <taxon>Leptolyngbya group</taxon>
        <taxon>Leptolyngbya</taxon>
    </lineage>
</organism>
<keyword evidence="1" id="KW-1015">Disulfide bond</keyword>
<dbReference type="AlphaFoldDB" id="A0AA96WHG6"/>
<dbReference type="InterPro" id="IPR037460">
    <property type="entry name" value="SEST-like"/>
</dbReference>
<dbReference type="EMBL" id="CP053586">
    <property type="protein sequence ID" value="WNZ25195.1"/>
    <property type="molecule type" value="Genomic_DNA"/>
</dbReference>
<accession>A0AA96WHG6</accession>
<proteinExistence type="predicted"/>
<name>A0AA96WHG6_9CYAN</name>
<dbReference type="Gene3D" id="3.40.50.1110">
    <property type="entry name" value="SGNH hydrolase"/>
    <property type="match status" value="1"/>
</dbReference>
<sequence length="556" mass="61815">MQRPRFRQYILGSFLIVLILASIAKVAVGQTGISIPDLQLREQEVRTRVESVITNLRQQARPKITRFDVVACSSSNRQCNTEARDVFGYQMVLLKPKVSGNVTHYMVSESPNFSGARWQTYKNEILYILSSGITEKTIYFKVKGPDPFPLTIEPEDGREVVRDPITGRPIVRIPIRPPVAQELFSDVTTARYAVQGKLYIASIGDSYAAGEGAPERNWSTGAVTWISEQCHRSKHNSRNVAVNDLKTLLSRSGSKIQIEFGDFSCSGATINVGLLGPYGGVPHGYEVRPALPPQIDQLRDWLIEKQAPRLDILIVGVGGNDVGFGAAIESCLGPLTPLGCDNDKRLLEWVTRGAPENNTILIGAENLQEAYNRLAKKIEELNPRYVLITEYPNPGLKGRNQYCGKNAIGLGGFGDNFTVAPQHYTYGQLIGYELPPLLWNYPVGASMEHLFAAESEWIERNILRPLNRTVAAAVSDNRNQGWILVDNIANSFVGHSICQGSIDTDDAISENLRWVNTFRDSVTIQKDPYGSVHPNWSGYKRIANRLLDRLKPLIIP</sequence>
<dbReference type="GO" id="GO:0006629">
    <property type="term" value="P:lipid metabolic process"/>
    <property type="evidence" value="ECO:0007669"/>
    <property type="project" value="TreeGrafter"/>
</dbReference>
<protein>
    <submittedName>
        <fullName evidence="2">Uncharacterized protein</fullName>
    </submittedName>
</protein>
<dbReference type="SUPFAM" id="SSF52266">
    <property type="entry name" value="SGNH hydrolase"/>
    <property type="match status" value="1"/>
</dbReference>
<dbReference type="GO" id="GO:0016788">
    <property type="term" value="F:hydrolase activity, acting on ester bonds"/>
    <property type="evidence" value="ECO:0007669"/>
    <property type="project" value="InterPro"/>
</dbReference>
<feature type="disulfide bond" evidence="1">
    <location>
        <begin position="230"/>
        <end position="265"/>
    </location>
</feature>
<evidence type="ECO:0000313" key="2">
    <source>
        <dbReference type="EMBL" id="WNZ25195.1"/>
    </source>
</evidence>
<gene>
    <name evidence="2" type="ORF">HJG54_21630</name>
</gene>
<dbReference type="PANTHER" id="PTHR37981">
    <property type="entry name" value="LIPASE 2"/>
    <property type="match status" value="1"/>
</dbReference>
<dbReference type="RefSeq" id="WP_316431342.1">
    <property type="nucleotide sequence ID" value="NZ_CP053586.1"/>
</dbReference>
<evidence type="ECO:0000256" key="1">
    <source>
        <dbReference type="PIRSR" id="PIRSR637460-2"/>
    </source>
</evidence>
<dbReference type="InterPro" id="IPR036514">
    <property type="entry name" value="SGNH_hydro_sf"/>
</dbReference>
<reference evidence="2" key="1">
    <citation type="submission" date="2020-05" db="EMBL/GenBank/DDBJ databases">
        <authorList>
            <person name="Zhu T."/>
            <person name="Keshari N."/>
            <person name="Lu X."/>
        </authorList>
    </citation>
    <scope>NUCLEOTIDE SEQUENCE</scope>
    <source>
        <strain evidence="2">NK1-12</strain>
    </source>
</reference>